<evidence type="ECO:0000313" key="6">
    <source>
        <dbReference type="Proteomes" id="UP000636709"/>
    </source>
</evidence>
<dbReference type="CDD" id="cd00167">
    <property type="entry name" value="SANT"/>
    <property type="match status" value="2"/>
</dbReference>
<name>A0A835BW46_9POAL</name>
<protein>
    <submittedName>
        <fullName evidence="5">Uncharacterized protein</fullName>
    </submittedName>
</protein>
<dbReference type="GO" id="GO:0000978">
    <property type="term" value="F:RNA polymerase II cis-regulatory region sequence-specific DNA binding"/>
    <property type="evidence" value="ECO:0007669"/>
    <property type="project" value="TreeGrafter"/>
</dbReference>
<dbReference type="AlphaFoldDB" id="A0A835BW46"/>
<dbReference type="SUPFAM" id="SSF46689">
    <property type="entry name" value="Homeodomain-like"/>
    <property type="match status" value="1"/>
</dbReference>
<dbReference type="InterPro" id="IPR050560">
    <property type="entry name" value="MYB_TF"/>
</dbReference>
<evidence type="ECO:0000256" key="2">
    <source>
        <dbReference type="ARBA" id="ARBA00023125"/>
    </source>
</evidence>
<dbReference type="EMBL" id="JACEFO010001739">
    <property type="protein sequence ID" value="KAF8713887.1"/>
    <property type="molecule type" value="Genomic_DNA"/>
</dbReference>
<keyword evidence="1" id="KW-0677">Repeat</keyword>
<dbReference type="PROSITE" id="PS51294">
    <property type="entry name" value="HTH_MYB"/>
    <property type="match status" value="2"/>
</dbReference>
<keyword evidence="2" id="KW-0238">DNA-binding</keyword>
<evidence type="ECO:0000313" key="5">
    <source>
        <dbReference type="EMBL" id="KAF8713887.1"/>
    </source>
</evidence>
<organism evidence="5 6">
    <name type="scientific">Digitaria exilis</name>
    <dbReference type="NCBI Taxonomy" id="1010633"/>
    <lineage>
        <taxon>Eukaryota</taxon>
        <taxon>Viridiplantae</taxon>
        <taxon>Streptophyta</taxon>
        <taxon>Embryophyta</taxon>
        <taxon>Tracheophyta</taxon>
        <taxon>Spermatophyta</taxon>
        <taxon>Magnoliopsida</taxon>
        <taxon>Liliopsida</taxon>
        <taxon>Poales</taxon>
        <taxon>Poaceae</taxon>
        <taxon>PACMAD clade</taxon>
        <taxon>Panicoideae</taxon>
        <taxon>Panicodae</taxon>
        <taxon>Paniceae</taxon>
        <taxon>Anthephorinae</taxon>
        <taxon>Digitaria</taxon>
    </lineage>
</organism>
<dbReference type="FunFam" id="1.10.10.60:FF:000010">
    <property type="entry name" value="Transcriptional activator Myb isoform A"/>
    <property type="match status" value="1"/>
</dbReference>
<dbReference type="Gene3D" id="1.10.10.60">
    <property type="entry name" value="Homeodomain-like"/>
    <property type="match status" value="2"/>
</dbReference>
<comment type="caution">
    <text evidence="5">The sequence shown here is derived from an EMBL/GenBank/DDBJ whole genome shotgun (WGS) entry which is preliminary data.</text>
</comment>
<dbReference type="GO" id="GO:0000981">
    <property type="term" value="F:DNA-binding transcription factor activity, RNA polymerase II-specific"/>
    <property type="evidence" value="ECO:0007669"/>
    <property type="project" value="TreeGrafter"/>
</dbReference>
<feature type="domain" description="HTH myb-type" evidence="4">
    <location>
        <begin position="81"/>
        <end position="136"/>
    </location>
</feature>
<reference evidence="5" key="1">
    <citation type="submission" date="2020-07" db="EMBL/GenBank/DDBJ databases">
        <title>Genome sequence and genetic diversity analysis of an under-domesticated orphan crop, white fonio (Digitaria exilis).</title>
        <authorList>
            <person name="Bennetzen J.L."/>
            <person name="Chen S."/>
            <person name="Ma X."/>
            <person name="Wang X."/>
            <person name="Yssel A.E.J."/>
            <person name="Chaluvadi S.R."/>
            <person name="Johnson M."/>
            <person name="Gangashetty P."/>
            <person name="Hamidou F."/>
            <person name="Sanogo M.D."/>
            <person name="Zwaenepoel A."/>
            <person name="Wallace J."/>
            <person name="Van De Peer Y."/>
            <person name="Van Deynze A."/>
        </authorList>
    </citation>
    <scope>NUCLEOTIDE SEQUENCE</scope>
    <source>
        <tissue evidence="5">Leaves</tissue>
    </source>
</reference>
<sequence length="375" mass="42522">MLPSATFTDLQCFREREIEKPIFVHASSISHRVESQMHLQTPKVEASHLIGSGLGSYKAYEMNGRFVPRKNTYSYSDSSKKANFVKGQWTPEEDRKLVKLVEQFGLSKWSYIAKMLPGRVGKQCRERWHNHLRPNIKKDTWSDEEDTILIKAHKEVGNKWSEIAKLLPGRTENSIKNHWNATKRRQFARRRSCTSSKPGPNKSGTLLQNYIKGLGIVPSKNIVAPLAQPTLSLSSPTTPGAGSAQLPNSNGILSIHDQNYGDTQASEELVARICDDISVGMCNELFDTKEQSCFQAIHTWDDYMDLDYIFNHIDHEMIKVDSEIHMDMMWNDTTALGYLHEAYGSSEIKTVLVKEEVDLIVMVAATQKYGEAEKN</sequence>
<proteinExistence type="predicted"/>
<dbReference type="InterPro" id="IPR001005">
    <property type="entry name" value="SANT/Myb"/>
</dbReference>
<dbReference type="InterPro" id="IPR017930">
    <property type="entry name" value="Myb_dom"/>
</dbReference>
<feature type="domain" description="Myb-like" evidence="3">
    <location>
        <begin position="133"/>
        <end position="183"/>
    </location>
</feature>
<dbReference type="PANTHER" id="PTHR45614:SF285">
    <property type="entry name" value="TRANSCRIPTION FACTOR MYB98"/>
    <property type="match status" value="1"/>
</dbReference>
<dbReference type="OrthoDB" id="2143914at2759"/>
<evidence type="ECO:0000259" key="3">
    <source>
        <dbReference type="PROSITE" id="PS50090"/>
    </source>
</evidence>
<dbReference type="Pfam" id="PF13921">
    <property type="entry name" value="Myb_DNA-bind_6"/>
    <property type="match status" value="1"/>
</dbReference>
<evidence type="ECO:0000259" key="4">
    <source>
        <dbReference type="PROSITE" id="PS51294"/>
    </source>
</evidence>
<gene>
    <name evidence="5" type="ORF">HU200_027865</name>
</gene>
<dbReference type="Proteomes" id="UP000636709">
    <property type="component" value="Unassembled WGS sequence"/>
</dbReference>
<keyword evidence="6" id="KW-1185">Reference proteome</keyword>
<dbReference type="InterPro" id="IPR009057">
    <property type="entry name" value="Homeodomain-like_sf"/>
</dbReference>
<evidence type="ECO:0000256" key="1">
    <source>
        <dbReference type="ARBA" id="ARBA00022737"/>
    </source>
</evidence>
<dbReference type="GO" id="GO:0005634">
    <property type="term" value="C:nucleus"/>
    <property type="evidence" value="ECO:0007669"/>
    <property type="project" value="TreeGrafter"/>
</dbReference>
<dbReference type="PROSITE" id="PS50090">
    <property type="entry name" value="MYB_LIKE"/>
    <property type="match status" value="2"/>
</dbReference>
<dbReference type="PANTHER" id="PTHR45614">
    <property type="entry name" value="MYB PROTEIN-RELATED"/>
    <property type="match status" value="1"/>
</dbReference>
<feature type="domain" description="HTH myb-type" evidence="4">
    <location>
        <begin position="137"/>
        <end position="187"/>
    </location>
</feature>
<feature type="domain" description="Myb-like" evidence="3">
    <location>
        <begin position="81"/>
        <end position="132"/>
    </location>
</feature>
<dbReference type="SMART" id="SM00717">
    <property type="entry name" value="SANT"/>
    <property type="match status" value="2"/>
</dbReference>
<accession>A0A835BW46</accession>